<evidence type="ECO:0000313" key="2">
    <source>
        <dbReference type="Ensembl" id="ENSMALP00000008476.1"/>
    </source>
</evidence>
<dbReference type="GO" id="GO:0046983">
    <property type="term" value="F:protein dimerization activity"/>
    <property type="evidence" value="ECO:0007669"/>
    <property type="project" value="InterPro"/>
</dbReference>
<dbReference type="Ensembl" id="ENSMALT00000008655.1">
    <property type="protein sequence ID" value="ENSMALP00000008476.1"/>
    <property type="gene ID" value="ENSMALG00000006026.1"/>
</dbReference>
<evidence type="ECO:0000259" key="1">
    <source>
        <dbReference type="Pfam" id="PF05699"/>
    </source>
</evidence>
<sequence>SQRLDMNRIQDHIWKWPRSDMKTSDLVCSHFSEESRPDAAILPRNALDVLNACNQHFFPNVFKLIQILVTPPVTTAHVERSFSRLGRIKDLRRSTMSESRLNGLTLLSEHRDIKVMPDEVLDIFTKIKSAQTVENGSVKV</sequence>
<proteinExistence type="predicted"/>
<feature type="domain" description="HAT C-terminal dimerisation" evidence="1">
    <location>
        <begin position="46"/>
        <end position="107"/>
    </location>
</feature>
<dbReference type="InterPro" id="IPR052958">
    <property type="entry name" value="IFN-induced_PKR_regulator"/>
</dbReference>
<reference evidence="2" key="1">
    <citation type="submission" date="2025-08" db="UniProtKB">
        <authorList>
            <consortium name="Ensembl"/>
        </authorList>
    </citation>
    <scope>IDENTIFICATION</scope>
</reference>
<dbReference type="InterPro" id="IPR008906">
    <property type="entry name" value="HATC_C_dom"/>
</dbReference>
<dbReference type="AlphaFoldDB" id="A0A3Q3QB42"/>
<reference evidence="2" key="2">
    <citation type="submission" date="2025-09" db="UniProtKB">
        <authorList>
            <consortium name="Ensembl"/>
        </authorList>
    </citation>
    <scope>IDENTIFICATION</scope>
</reference>
<dbReference type="Proteomes" id="UP000261600">
    <property type="component" value="Unplaced"/>
</dbReference>
<dbReference type="PANTHER" id="PTHR46289">
    <property type="entry name" value="52 KDA REPRESSOR OF THE INHIBITOR OF THE PROTEIN KINASE-LIKE PROTEIN-RELATED"/>
    <property type="match status" value="1"/>
</dbReference>
<keyword evidence="3" id="KW-1185">Reference proteome</keyword>
<protein>
    <recommendedName>
        <fullName evidence="1">HAT C-terminal dimerisation domain-containing protein</fullName>
    </recommendedName>
</protein>
<dbReference type="PANTHER" id="PTHR46289:SF14">
    <property type="entry name" value="DUF4371 DOMAIN-CONTAINING PROTEIN"/>
    <property type="match status" value="1"/>
</dbReference>
<dbReference type="SUPFAM" id="SSF53098">
    <property type="entry name" value="Ribonuclease H-like"/>
    <property type="match status" value="1"/>
</dbReference>
<dbReference type="Pfam" id="PF05699">
    <property type="entry name" value="Dimer_Tnp_hAT"/>
    <property type="match status" value="1"/>
</dbReference>
<accession>A0A3Q3QB42</accession>
<name>A0A3Q3QB42_MONAL</name>
<dbReference type="InterPro" id="IPR012337">
    <property type="entry name" value="RNaseH-like_sf"/>
</dbReference>
<evidence type="ECO:0000313" key="3">
    <source>
        <dbReference type="Proteomes" id="UP000261600"/>
    </source>
</evidence>
<dbReference type="STRING" id="43700.ENSMALP00000008476"/>
<organism evidence="2 3">
    <name type="scientific">Monopterus albus</name>
    <name type="common">Swamp eel</name>
    <dbReference type="NCBI Taxonomy" id="43700"/>
    <lineage>
        <taxon>Eukaryota</taxon>
        <taxon>Metazoa</taxon>
        <taxon>Chordata</taxon>
        <taxon>Craniata</taxon>
        <taxon>Vertebrata</taxon>
        <taxon>Euteleostomi</taxon>
        <taxon>Actinopterygii</taxon>
        <taxon>Neopterygii</taxon>
        <taxon>Teleostei</taxon>
        <taxon>Neoteleostei</taxon>
        <taxon>Acanthomorphata</taxon>
        <taxon>Anabantaria</taxon>
        <taxon>Synbranchiformes</taxon>
        <taxon>Synbranchidae</taxon>
        <taxon>Monopterus</taxon>
    </lineage>
</organism>